<dbReference type="InterPro" id="IPR006888">
    <property type="entry name" value="XLR/SYCP3/FAM9_dom"/>
</dbReference>
<dbReference type="InterPro" id="IPR051443">
    <property type="entry name" value="XLR/SYCP3"/>
</dbReference>
<comment type="similarity">
    <text evidence="1">Belongs to the XLR/SYCP3 family.</text>
</comment>
<feature type="coiled-coil region" evidence="2">
    <location>
        <begin position="201"/>
        <end position="229"/>
    </location>
</feature>
<dbReference type="OrthoDB" id="9621324at2759"/>
<keyword evidence="2" id="KW-0175">Coiled coil</keyword>
<dbReference type="GO" id="GO:0007286">
    <property type="term" value="P:spermatid development"/>
    <property type="evidence" value="ECO:0007669"/>
    <property type="project" value="TreeGrafter"/>
</dbReference>
<feature type="region of interest" description="Disordered" evidence="3">
    <location>
        <begin position="23"/>
        <end position="75"/>
    </location>
</feature>
<keyword evidence="5" id="KW-1185">Reference proteome</keyword>
<dbReference type="GO" id="GO:0051321">
    <property type="term" value="P:meiotic cell cycle"/>
    <property type="evidence" value="ECO:0007669"/>
    <property type="project" value="TreeGrafter"/>
</dbReference>
<evidence type="ECO:0000259" key="4">
    <source>
        <dbReference type="Pfam" id="PF04803"/>
    </source>
</evidence>
<feature type="compositionally biased region" description="Polar residues" evidence="3">
    <location>
        <begin position="26"/>
        <end position="38"/>
    </location>
</feature>
<dbReference type="PANTHER" id="PTHR19368">
    <property type="entry name" value="XLR/SCP3/FAM9"/>
    <property type="match status" value="1"/>
</dbReference>
<dbReference type="AlphaFoldDB" id="A0A9W3BMX8"/>
<organism evidence="5 6">
    <name type="scientific">Biomphalaria glabrata</name>
    <name type="common">Bloodfluke planorb</name>
    <name type="synonym">Freshwater snail</name>
    <dbReference type="NCBI Taxonomy" id="6526"/>
    <lineage>
        <taxon>Eukaryota</taxon>
        <taxon>Metazoa</taxon>
        <taxon>Spiralia</taxon>
        <taxon>Lophotrochozoa</taxon>
        <taxon>Mollusca</taxon>
        <taxon>Gastropoda</taxon>
        <taxon>Heterobranchia</taxon>
        <taxon>Euthyneura</taxon>
        <taxon>Panpulmonata</taxon>
        <taxon>Hygrophila</taxon>
        <taxon>Lymnaeoidea</taxon>
        <taxon>Planorbidae</taxon>
        <taxon>Biomphalaria</taxon>
    </lineage>
</organism>
<evidence type="ECO:0000313" key="5">
    <source>
        <dbReference type="Proteomes" id="UP001165740"/>
    </source>
</evidence>
<dbReference type="Proteomes" id="UP001165740">
    <property type="component" value="Chromosome 10"/>
</dbReference>
<protein>
    <submittedName>
        <fullName evidence="6">Synaptonemal complex protein 3-like isoform X1</fullName>
    </submittedName>
</protein>
<dbReference type="PANTHER" id="PTHR19368:SF15">
    <property type="entry name" value="XLR_SYCP3_FAM9 DOMAIN-CONTAINING PROTEIN"/>
    <property type="match status" value="1"/>
</dbReference>
<dbReference type="RefSeq" id="XP_055900935.1">
    <property type="nucleotide sequence ID" value="XM_056044960.1"/>
</dbReference>
<gene>
    <name evidence="6" type="primary">LOC106059363</name>
</gene>
<evidence type="ECO:0000256" key="2">
    <source>
        <dbReference type="SAM" id="Coils"/>
    </source>
</evidence>
<proteinExistence type="inferred from homology"/>
<dbReference type="Pfam" id="PF04803">
    <property type="entry name" value="Cor1"/>
    <property type="match status" value="1"/>
</dbReference>
<name>A0A9W3BMX8_BIOGL</name>
<sequence>MPKAKKGECPSNNKRIIPAIEDYSVLQPQDQSDNSRSIDSPIRDDQDVDLTATEPEQPLMNTKTAGGKKRVADNDYDPAEFSHEMQKMLEGFKADISKTHLQKKKRLEQLTQASLKNANKKVDEIWKNQQILRERLQEEFSKQVFLVYQQWESDIEKSKEQEEKLNTLFKQQQKFFQQSVIIQSQRLKTIKELSTQFIRGLDDLERNRLNQQELLQSELKKEMQLLQKRILMDTETQADQNSALTPVGHKKSF</sequence>
<feature type="domain" description="XLR/SYCP3/FAM9" evidence="4">
    <location>
        <begin position="98"/>
        <end position="229"/>
    </location>
</feature>
<evidence type="ECO:0000256" key="3">
    <source>
        <dbReference type="SAM" id="MobiDB-lite"/>
    </source>
</evidence>
<evidence type="ECO:0000256" key="1">
    <source>
        <dbReference type="ARBA" id="ARBA00010283"/>
    </source>
</evidence>
<dbReference type="GO" id="GO:0000795">
    <property type="term" value="C:synaptonemal complex"/>
    <property type="evidence" value="ECO:0007669"/>
    <property type="project" value="TreeGrafter"/>
</dbReference>
<dbReference type="OMA" id="KLNMFRQ"/>
<dbReference type="GeneID" id="106059363"/>
<reference evidence="6" key="1">
    <citation type="submission" date="2025-08" db="UniProtKB">
        <authorList>
            <consortium name="RefSeq"/>
        </authorList>
    </citation>
    <scope>IDENTIFICATION</scope>
</reference>
<evidence type="ECO:0000313" key="6">
    <source>
        <dbReference type="RefSeq" id="XP_055900935.1"/>
    </source>
</evidence>
<accession>A0A9W3BMX8</accession>